<gene>
    <name evidence="2" type="ORF">DDB_G0270240</name>
</gene>
<feature type="compositionally biased region" description="Low complexity" evidence="1">
    <location>
        <begin position="62"/>
        <end position="71"/>
    </location>
</feature>
<feature type="compositionally biased region" description="Low complexity" evidence="1">
    <location>
        <begin position="1"/>
        <end position="24"/>
    </location>
</feature>
<dbReference type="GeneID" id="8617614"/>
<protein>
    <submittedName>
        <fullName evidence="2">Uncharacterized protein</fullName>
    </submittedName>
</protein>
<dbReference type="KEGG" id="ddi:DDB_G0270240"/>
<dbReference type="dictyBase" id="DDB_G0270240"/>
<sequence length="81" mass="8294">MSIFKSITSLSVSKSVSKSSIGQSGNFGGAQTSNQITGNGVVAGSKKSASGVYYHHEESKSSTTFVSGSSSENEFVGAWGH</sequence>
<organism evidence="2 3">
    <name type="scientific">Dictyostelium discoideum</name>
    <name type="common">Social amoeba</name>
    <dbReference type="NCBI Taxonomy" id="44689"/>
    <lineage>
        <taxon>Eukaryota</taxon>
        <taxon>Amoebozoa</taxon>
        <taxon>Evosea</taxon>
        <taxon>Eumycetozoa</taxon>
        <taxon>Dictyostelia</taxon>
        <taxon>Dictyosteliales</taxon>
        <taxon>Dictyosteliaceae</taxon>
        <taxon>Dictyostelium</taxon>
    </lineage>
</organism>
<dbReference type="VEuPathDB" id="AmoebaDB:DDB_G0270240"/>
<evidence type="ECO:0000313" key="2">
    <source>
        <dbReference type="EMBL" id="EAL72470.1"/>
    </source>
</evidence>
<accession>Q55C39</accession>
<dbReference type="RefSeq" id="XP_646642.1">
    <property type="nucleotide sequence ID" value="XM_641550.1"/>
</dbReference>
<evidence type="ECO:0000313" key="3">
    <source>
        <dbReference type="Proteomes" id="UP000002195"/>
    </source>
</evidence>
<reference evidence="2 3" key="1">
    <citation type="journal article" date="2005" name="Nature">
        <title>The genome of the social amoeba Dictyostelium discoideum.</title>
        <authorList>
            <consortium name="The Dictyostelium discoideum Sequencing Consortium"/>
            <person name="Eichinger L."/>
            <person name="Pachebat J.A."/>
            <person name="Glockner G."/>
            <person name="Rajandream M.A."/>
            <person name="Sucgang R."/>
            <person name="Berriman M."/>
            <person name="Song J."/>
            <person name="Olsen R."/>
            <person name="Szafranski K."/>
            <person name="Xu Q."/>
            <person name="Tunggal B."/>
            <person name="Kummerfeld S."/>
            <person name="Madera M."/>
            <person name="Konfortov B.A."/>
            <person name="Rivero F."/>
            <person name="Bankier A.T."/>
            <person name="Lehmann R."/>
            <person name="Hamlin N."/>
            <person name="Davies R."/>
            <person name="Gaudet P."/>
            <person name="Fey P."/>
            <person name="Pilcher K."/>
            <person name="Chen G."/>
            <person name="Saunders D."/>
            <person name="Sodergren E."/>
            <person name="Davis P."/>
            <person name="Kerhornou A."/>
            <person name="Nie X."/>
            <person name="Hall N."/>
            <person name="Anjard C."/>
            <person name="Hemphill L."/>
            <person name="Bason N."/>
            <person name="Farbrother P."/>
            <person name="Desany B."/>
            <person name="Just E."/>
            <person name="Morio T."/>
            <person name="Rost R."/>
            <person name="Churcher C."/>
            <person name="Cooper J."/>
            <person name="Haydock S."/>
            <person name="van Driessche N."/>
            <person name="Cronin A."/>
            <person name="Goodhead I."/>
            <person name="Muzny D."/>
            <person name="Mourier T."/>
            <person name="Pain A."/>
            <person name="Lu M."/>
            <person name="Harper D."/>
            <person name="Lindsay R."/>
            <person name="Hauser H."/>
            <person name="James K."/>
            <person name="Quiles M."/>
            <person name="Madan Babu M."/>
            <person name="Saito T."/>
            <person name="Buchrieser C."/>
            <person name="Wardroper A."/>
            <person name="Felder M."/>
            <person name="Thangavelu M."/>
            <person name="Johnson D."/>
            <person name="Knights A."/>
            <person name="Loulseged H."/>
            <person name="Mungall K."/>
            <person name="Oliver K."/>
            <person name="Price C."/>
            <person name="Quail M.A."/>
            <person name="Urushihara H."/>
            <person name="Hernandez J."/>
            <person name="Rabbinowitsch E."/>
            <person name="Steffen D."/>
            <person name="Sanders M."/>
            <person name="Ma J."/>
            <person name="Kohara Y."/>
            <person name="Sharp S."/>
            <person name="Simmonds M."/>
            <person name="Spiegler S."/>
            <person name="Tivey A."/>
            <person name="Sugano S."/>
            <person name="White B."/>
            <person name="Walker D."/>
            <person name="Woodward J."/>
            <person name="Winckler T."/>
            <person name="Tanaka Y."/>
            <person name="Shaulsky G."/>
            <person name="Schleicher M."/>
            <person name="Weinstock G."/>
            <person name="Rosenthal A."/>
            <person name="Cox E.C."/>
            <person name="Chisholm R.L."/>
            <person name="Gibbs R."/>
            <person name="Loomis W.F."/>
            <person name="Platzer M."/>
            <person name="Kay R.R."/>
            <person name="Williams J."/>
            <person name="Dear P.H."/>
            <person name="Noegel A.A."/>
            <person name="Barrell B."/>
            <person name="Kuspa A."/>
        </authorList>
    </citation>
    <scope>NUCLEOTIDE SEQUENCE [LARGE SCALE GENOMIC DNA]</scope>
    <source>
        <strain evidence="2 3">AX4</strain>
    </source>
</reference>
<dbReference type="PaxDb" id="44689-DDB0190904"/>
<dbReference type="InParanoid" id="Q55C39"/>
<proteinExistence type="predicted"/>
<dbReference type="AlphaFoldDB" id="Q55C39"/>
<keyword evidence="3" id="KW-1185">Reference proteome</keyword>
<dbReference type="HOGENOM" id="CLU_2578859_0_0_1"/>
<dbReference type="EMBL" id="AAFI02000005">
    <property type="protein sequence ID" value="EAL72470.1"/>
    <property type="molecule type" value="Genomic_DNA"/>
</dbReference>
<feature type="compositionally biased region" description="Polar residues" evidence="1">
    <location>
        <begin position="29"/>
        <end position="38"/>
    </location>
</feature>
<evidence type="ECO:0000256" key="1">
    <source>
        <dbReference type="SAM" id="MobiDB-lite"/>
    </source>
</evidence>
<feature type="region of interest" description="Disordered" evidence="1">
    <location>
        <begin position="62"/>
        <end position="81"/>
    </location>
</feature>
<comment type="caution">
    <text evidence="2">The sequence shown here is derived from an EMBL/GenBank/DDBJ whole genome shotgun (WGS) entry which is preliminary data.</text>
</comment>
<feature type="region of interest" description="Disordered" evidence="1">
    <location>
        <begin position="1"/>
        <end position="41"/>
    </location>
</feature>
<name>Q55C39_DICDI</name>
<dbReference type="Proteomes" id="UP000002195">
    <property type="component" value="Unassembled WGS sequence"/>
</dbReference>